<evidence type="ECO:0000313" key="2">
    <source>
        <dbReference type="EMBL" id="CUO39787.1"/>
    </source>
</evidence>
<evidence type="ECO:0000313" key="12">
    <source>
        <dbReference type="Proteomes" id="UP000434462"/>
    </source>
</evidence>
<evidence type="ECO:0000313" key="6">
    <source>
        <dbReference type="EMBL" id="MDC1754835.1"/>
    </source>
</evidence>
<evidence type="ECO:0000313" key="13">
    <source>
        <dbReference type="Proteomes" id="UP000438773"/>
    </source>
</evidence>
<feature type="compositionally biased region" description="Pro residues" evidence="1">
    <location>
        <begin position="31"/>
        <end position="47"/>
    </location>
</feature>
<dbReference type="Proteomes" id="UP001213309">
    <property type="component" value="Unassembled WGS sequence"/>
</dbReference>
<dbReference type="InterPro" id="IPR004590">
    <property type="entry name" value="ssDNA_annealing_RecT"/>
</dbReference>
<reference evidence="6" key="4">
    <citation type="submission" date="2022-10" db="EMBL/GenBank/DDBJ databases">
        <title>Human gut microbiome strain richness.</title>
        <authorList>
            <person name="Chen-Liaw A."/>
        </authorList>
    </citation>
    <scope>NUCLEOTIDE SEQUENCE</scope>
    <source>
        <strain evidence="8">1001713st2_A4_1001713B170214_170313</strain>
        <strain evidence="6">A1_m1001262Bd0_191120</strain>
        <strain evidence="7">BSD2780061687st1_G10_BSD2780061687b_171204</strain>
    </source>
</reference>
<evidence type="ECO:0000256" key="1">
    <source>
        <dbReference type="SAM" id="MobiDB-lite"/>
    </source>
</evidence>
<evidence type="ECO:0000313" key="10">
    <source>
        <dbReference type="Proteomes" id="UP000095419"/>
    </source>
</evidence>
<dbReference type="AlphaFoldDB" id="A0A174ER69"/>
<evidence type="ECO:0000313" key="8">
    <source>
        <dbReference type="EMBL" id="MDC1880848.1"/>
    </source>
</evidence>
<protein>
    <submittedName>
        <fullName evidence="3">Recombinase RecT</fullName>
    </submittedName>
    <submittedName>
        <fullName evidence="2">p33</fullName>
    </submittedName>
</protein>
<evidence type="ECO:0000313" key="11">
    <source>
        <dbReference type="Proteomes" id="UP000283766"/>
    </source>
</evidence>
<name>A0A174ER69_BACUN</name>
<dbReference type="EMBL" id="WCUR01000054">
    <property type="protein sequence ID" value="KAB4114443.1"/>
    <property type="molecule type" value="Genomic_DNA"/>
</dbReference>
<evidence type="ECO:0000313" key="5">
    <source>
        <dbReference type="EMBL" id="KAB4179948.1"/>
    </source>
</evidence>
<evidence type="ECO:0000313" key="14">
    <source>
        <dbReference type="Proteomes" id="UP000487221"/>
    </source>
</evidence>
<dbReference type="EMBL" id="WCUQ01000010">
    <property type="protein sequence ID" value="KAB4122488.1"/>
    <property type="molecule type" value="Genomic_DNA"/>
</dbReference>
<dbReference type="InterPro" id="IPR018330">
    <property type="entry name" value="RecT_fam"/>
</dbReference>
<evidence type="ECO:0000313" key="7">
    <source>
        <dbReference type="EMBL" id="MDC1854395.1"/>
    </source>
</evidence>
<reference evidence="9 11" key="2">
    <citation type="submission" date="2018-08" db="EMBL/GenBank/DDBJ databases">
        <title>A genome reference for cultivated species of the human gut microbiota.</title>
        <authorList>
            <person name="Zou Y."/>
            <person name="Xue W."/>
            <person name="Luo G."/>
        </authorList>
    </citation>
    <scope>NUCLEOTIDE SEQUENCE [LARGE SCALE GENOMIC DNA]</scope>
    <source>
        <strain evidence="9 11">AM18-14LB</strain>
    </source>
</reference>
<gene>
    <name evidence="2" type="primary">recT</name>
    <name evidence="9" type="ORF">DW216_04240</name>
    <name evidence="2" type="ORF">ERS417307_01588</name>
    <name evidence="5" type="ORF">GAQ44_21885</name>
    <name evidence="3" type="ORF">GAQ72_14365</name>
    <name evidence="4" type="ORF">GAQ75_16715</name>
    <name evidence="6" type="ORF">POY80_20695</name>
    <name evidence="7" type="ORF">POZ22_06305</name>
    <name evidence="8" type="ORF">POZ24_12510</name>
</gene>
<dbReference type="EMBL" id="WCTY01000053">
    <property type="protein sequence ID" value="KAB4179948.1"/>
    <property type="molecule type" value="Genomic_DNA"/>
</dbReference>
<proteinExistence type="predicted"/>
<dbReference type="EMBL" id="CYZF01000004">
    <property type="protein sequence ID" value="CUO39787.1"/>
    <property type="molecule type" value="Genomic_DNA"/>
</dbReference>
<dbReference type="GeneID" id="93048349"/>
<dbReference type="Proteomes" id="UP000487221">
    <property type="component" value="Unassembled WGS sequence"/>
</dbReference>
<reference evidence="12 13" key="3">
    <citation type="journal article" date="2019" name="Nat. Med.">
        <title>A library of human gut bacterial isolates paired with longitudinal multiomics data enables mechanistic microbiome research.</title>
        <authorList>
            <person name="Poyet M."/>
            <person name="Groussin M."/>
            <person name="Gibbons S.M."/>
            <person name="Avila-Pacheco J."/>
            <person name="Jiang X."/>
            <person name="Kearney S.M."/>
            <person name="Perrotta A.R."/>
            <person name="Berdy B."/>
            <person name="Zhao S."/>
            <person name="Lieberman T.D."/>
            <person name="Swanson P.K."/>
            <person name="Smith M."/>
            <person name="Roesemann S."/>
            <person name="Alexander J.E."/>
            <person name="Rich S.A."/>
            <person name="Livny J."/>
            <person name="Vlamakis H."/>
            <person name="Clish C."/>
            <person name="Bullock K."/>
            <person name="Deik A."/>
            <person name="Scott J."/>
            <person name="Pierce K.A."/>
            <person name="Xavier R.J."/>
            <person name="Alm E.J."/>
        </authorList>
    </citation>
    <scope>NUCLEOTIDE SEQUENCE [LARGE SCALE GENOMIC DNA]</scope>
    <source>
        <strain evidence="5 14">BIOML-A19</strain>
        <strain evidence="4 13">BIOML-A37</strain>
        <strain evidence="3 12">BIOML-A38</strain>
    </source>
</reference>
<evidence type="ECO:0000313" key="4">
    <source>
        <dbReference type="EMBL" id="KAB4122488.1"/>
    </source>
</evidence>
<sequence length="302" mass="33600">MSKTENQSPQQGNLGMEQHNAPSPTKTEPVSPTPSTPQPPVPSAPPAFPVQLKGLESCFISPKKAFIAAGGTEQQFAREVNFAMQAMLNNPYLIDCARQYPDHLVEAIKNVSLTGLTLNPELRLGYLVPYKGKVKFQASYMGKVDILIRTGVVKDIYSDLVYANDEFSMTKGTGGTIIHKPNVFGERGDLLGGYYFAVLTSGVVKFDAMPKARIEEIKSRSEAVKKGKQSPWDTDFEEMARKTIVNWAFKFLPKTGISDSMIKVLETESQLDDEMFEDWKKAQGQKPDDFEEDDTPYAEEVK</sequence>
<accession>A0A174ER69</accession>
<dbReference type="Pfam" id="PF03837">
    <property type="entry name" value="RecT"/>
    <property type="match status" value="1"/>
</dbReference>
<evidence type="ECO:0000313" key="3">
    <source>
        <dbReference type="EMBL" id="KAB4114443.1"/>
    </source>
</evidence>
<dbReference type="EMBL" id="JAQNSB010000007">
    <property type="protein sequence ID" value="MDC1854395.1"/>
    <property type="molecule type" value="Genomic_DNA"/>
</dbReference>
<dbReference type="Proteomes" id="UP001218502">
    <property type="component" value="Unassembled WGS sequence"/>
</dbReference>
<dbReference type="Proteomes" id="UP001214113">
    <property type="component" value="Unassembled WGS sequence"/>
</dbReference>
<dbReference type="Proteomes" id="UP000434462">
    <property type="component" value="Unassembled WGS sequence"/>
</dbReference>
<reference evidence="2 10" key="1">
    <citation type="submission" date="2015-09" db="EMBL/GenBank/DDBJ databases">
        <authorList>
            <consortium name="Pathogen Informatics"/>
        </authorList>
    </citation>
    <scope>NUCLEOTIDE SEQUENCE [LARGE SCALE GENOMIC DNA]</scope>
    <source>
        <strain evidence="2 10">2789STDY5608791</strain>
    </source>
</reference>
<dbReference type="EMBL" id="JAQNSG010000010">
    <property type="protein sequence ID" value="MDC1880848.1"/>
    <property type="molecule type" value="Genomic_DNA"/>
</dbReference>
<dbReference type="GO" id="GO:0006259">
    <property type="term" value="P:DNA metabolic process"/>
    <property type="evidence" value="ECO:0007669"/>
    <property type="project" value="InterPro"/>
</dbReference>
<dbReference type="Proteomes" id="UP000438773">
    <property type="component" value="Unassembled WGS sequence"/>
</dbReference>
<dbReference type="Proteomes" id="UP000283766">
    <property type="component" value="Unassembled WGS sequence"/>
</dbReference>
<dbReference type="Proteomes" id="UP000095419">
    <property type="component" value="Unassembled WGS sequence"/>
</dbReference>
<dbReference type="EMBL" id="QRJL01000002">
    <property type="protein sequence ID" value="RHH33393.1"/>
    <property type="molecule type" value="Genomic_DNA"/>
</dbReference>
<dbReference type="RefSeq" id="WP_004326700.1">
    <property type="nucleotide sequence ID" value="NZ_BQNO01000001.1"/>
</dbReference>
<organism evidence="2 10">
    <name type="scientific">Bacteroides uniformis</name>
    <dbReference type="NCBI Taxonomy" id="820"/>
    <lineage>
        <taxon>Bacteria</taxon>
        <taxon>Pseudomonadati</taxon>
        <taxon>Bacteroidota</taxon>
        <taxon>Bacteroidia</taxon>
        <taxon>Bacteroidales</taxon>
        <taxon>Bacteroidaceae</taxon>
        <taxon>Bacteroides</taxon>
    </lineage>
</organism>
<feature type="compositionally biased region" description="Acidic residues" evidence="1">
    <location>
        <begin position="289"/>
        <end position="302"/>
    </location>
</feature>
<evidence type="ECO:0000313" key="9">
    <source>
        <dbReference type="EMBL" id="RHH33393.1"/>
    </source>
</evidence>
<dbReference type="NCBIfam" id="TIGR00616">
    <property type="entry name" value="rect"/>
    <property type="match status" value="1"/>
</dbReference>
<dbReference type="GO" id="GO:0003677">
    <property type="term" value="F:DNA binding"/>
    <property type="evidence" value="ECO:0007669"/>
    <property type="project" value="InterPro"/>
</dbReference>
<dbReference type="EMBL" id="JAQNQY010000061">
    <property type="protein sequence ID" value="MDC1754835.1"/>
    <property type="molecule type" value="Genomic_DNA"/>
</dbReference>
<feature type="region of interest" description="Disordered" evidence="1">
    <location>
        <begin position="280"/>
        <end position="302"/>
    </location>
</feature>
<feature type="region of interest" description="Disordered" evidence="1">
    <location>
        <begin position="1"/>
        <end position="47"/>
    </location>
</feature>
<feature type="compositionally biased region" description="Polar residues" evidence="1">
    <location>
        <begin position="1"/>
        <end position="13"/>
    </location>
</feature>